<sequence>MAANPAASPPLLPHIHLLCMQPSASAAFAQALASHASSPPSIAPAPATASPLSSHLHYTVHNTYLADLPSSLRFDLAVSPANSYGILDGGFDDALSRAFGPRDDYAALTRAAQAELYRRHAGYLPPGACCLVRIPVEEYRGRLRPYQDGSLGDDDGGAWGCRYLALCPTMRLPSLCTWDRDVVYECIWSLLNAIDQHNANLSNTVDPGKAGEGEREDPAPAPTKIESILMTPLGTGTGGLSDDRWAKQAVLAMKHWVEAKQNPHKWSALNWMDLGIVDTELRKTYRA</sequence>
<proteinExistence type="predicted"/>
<name>A0AAN9YRC0_9PEZI</name>
<comment type="caution">
    <text evidence="1">The sequence shown here is derived from an EMBL/GenBank/DDBJ whole genome shotgun (WGS) entry which is preliminary data.</text>
</comment>
<gene>
    <name evidence="1" type="ORF">SLS62_006373</name>
</gene>
<dbReference type="EMBL" id="JAKJXP020000046">
    <property type="protein sequence ID" value="KAK7751712.1"/>
    <property type="molecule type" value="Genomic_DNA"/>
</dbReference>
<dbReference type="AlphaFoldDB" id="A0AAN9YRC0"/>
<dbReference type="InterPro" id="IPR043472">
    <property type="entry name" value="Macro_dom-like"/>
</dbReference>
<protein>
    <submittedName>
        <fullName evidence="1">Uncharacterized protein</fullName>
    </submittedName>
</protein>
<dbReference type="SUPFAM" id="SSF52949">
    <property type="entry name" value="Macro domain-like"/>
    <property type="match status" value="1"/>
</dbReference>
<organism evidence="1 2">
    <name type="scientific">Diatrype stigma</name>
    <dbReference type="NCBI Taxonomy" id="117547"/>
    <lineage>
        <taxon>Eukaryota</taxon>
        <taxon>Fungi</taxon>
        <taxon>Dikarya</taxon>
        <taxon>Ascomycota</taxon>
        <taxon>Pezizomycotina</taxon>
        <taxon>Sordariomycetes</taxon>
        <taxon>Xylariomycetidae</taxon>
        <taxon>Xylariales</taxon>
        <taxon>Diatrypaceae</taxon>
        <taxon>Diatrype</taxon>
    </lineage>
</organism>
<dbReference type="Gene3D" id="3.40.220.10">
    <property type="entry name" value="Leucine Aminopeptidase, subunit E, domain 1"/>
    <property type="match status" value="1"/>
</dbReference>
<keyword evidence="2" id="KW-1185">Reference proteome</keyword>
<reference evidence="1 2" key="1">
    <citation type="submission" date="2024-02" db="EMBL/GenBank/DDBJ databases">
        <title>De novo assembly and annotation of 12 fungi associated with fruit tree decline syndrome in Ontario, Canada.</title>
        <authorList>
            <person name="Sulman M."/>
            <person name="Ellouze W."/>
            <person name="Ilyukhin E."/>
        </authorList>
    </citation>
    <scope>NUCLEOTIDE SEQUENCE [LARGE SCALE GENOMIC DNA]</scope>
    <source>
        <strain evidence="1 2">M11/M66-122</strain>
    </source>
</reference>
<evidence type="ECO:0000313" key="1">
    <source>
        <dbReference type="EMBL" id="KAK7751712.1"/>
    </source>
</evidence>
<evidence type="ECO:0000313" key="2">
    <source>
        <dbReference type="Proteomes" id="UP001320420"/>
    </source>
</evidence>
<accession>A0AAN9YRC0</accession>
<dbReference type="Proteomes" id="UP001320420">
    <property type="component" value="Unassembled WGS sequence"/>
</dbReference>